<dbReference type="PANTHER" id="PTHR21666">
    <property type="entry name" value="PEPTIDASE-RELATED"/>
    <property type="match status" value="1"/>
</dbReference>
<dbReference type="InterPro" id="IPR050570">
    <property type="entry name" value="Cell_wall_metabolism_enzyme"/>
</dbReference>
<dbReference type="EMBL" id="BAABIE010000002">
    <property type="protein sequence ID" value="GAA4741364.1"/>
    <property type="molecule type" value="Genomic_DNA"/>
</dbReference>
<dbReference type="InterPro" id="IPR016047">
    <property type="entry name" value="M23ase_b-sheet_dom"/>
</dbReference>
<evidence type="ECO:0000313" key="3">
    <source>
        <dbReference type="EMBL" id="GAA4741364.1"/>
    </source>
</evidence>
<name>A0ABP8YYN3_9ACTN</name>
<evidence type="ECO:0000313" key="4">
    <source>
        <dbReference type="Proteomes" id="UP001500822"/>
    </source>
</evidence>
<organism evidence="3 4">
    <name type="scientific">Gordonia alkaliphila</name>
    <dbReference type="NCBI Taxonomy" id="1053547"/>
    <lineage>
        <taxon>Bacteria</taxon>
        <taxon>Bacillati</taxon>
        <taxon>Actinomycetota</taxon>
        <taxon>Actinomycetes</taxon>
        <taxon>Mycobacteriales</taxon>
        <taxon>Gordoniaceae</taxon>
        <taxon>Gordonia</taxon>
    </lineage>
</organism>
<evidence type="ECO:0000259" key="2">
    <source>
        <dbReference type="Pfam" id="PF01551"/>
    </source>
</evidence>
<reference evidence="4" key="1">
    <citation type="journal article" date="2019" name="Int. J. Syst. Evol. Microbiol.">
        <title>The Global Catalogue of Microorganisms (GCM) 10K type strain sequencing project: providing services to taxonomists for standard genome sequencing and annotation.</title>
        <authorList>
            <consortium name="The Broad Institute Genomics Platform"/>
            <consortium name="The Broad Institute Genome Sequencing Center for Infectious Disease"/>
            <person name="Wu L."/>
            <person name="Ma J."/>
        </authorList>
    </citation>
    <scope>NUCLEOTIDE SEQUENCE [LARGE SCALE GENOMIC DNA]</scope>
    <source>
        <strain evidence="4">JCM 18077</strain>
    </source>
</reference>
<proteinExistence type="predicted"/>
<evidence type="ECO:0000256" key="1">
    <source>
        <dbReference type="ARBA" id="ARBA00022729"/>
    </source>
</evidence>
<gene>
    <name evidence="3" type="ORF">GCM10023217_07070</name>
</gene>
<keyword evidence="4" id="KW-1185">Reference proteome</keyword>
<dbReference type="SUPFAM" id="SSF51261">
    <property type="entry name" value="Duplicated hybrid motif"/>
    <property type="match status" value="1"/>
</dbReference>
<dbReference type="PANTHER" id="PTHR21666:SF289">
    <property type="entry name" value="L-ALA--D-GLU ENDOPEPTIDASE"/>
    <property type="match status" value="1"/>
</dbReference>
<dbReference type="Pfam" id="PF01551">
    <property type="entry name" value="Peptidase_M23"/>
    <property type="match status" value="1"/>
</dbReference>
<dbReference type="InterPro" id="IPR011055">
    <property type="entry name" value="Dup_hybrid_motif"/>
</dbReference>
<protein>
    <submittedName>
        <fullName evidence="3">M23 family metallopeptidase</fullName>
    </submittedName>
</protein>
<accession>A0ABP8YYN3</accession>
<sequence length="154" mass="16089">MAGAWAHAAPRVRYDWPLAPRPALTRGFDPPAQRWLAGHRGVDLGAAPQAAVIAAGAGRVRFAGSVAGRPTISVLHPDQIATTYEPVRAVVRTGDSVLRGQVLGYLEPGHPGCPVAACLHWGARLGSGSSARYLNPLALVGAVVVRLKPVGDWP</sequence>
<dbReference type="Gene3D" id="2.70.70.10">
    <property type="entry name" value="Glucose Permease (Domain IIA)"/>
    <property type="match status" value="1"/>
</dbReference>
<dbReference type="Proteomes" id="UP001500822">
    <property type="component" value="Unassembled WGS sequence"/>
</dbReference>
<keyword evidence="1" id="KW-0732">Signal</keyword>
<feature type="domain" description="M23ase beta-sheet core" evidence="2">
    <location>
        <begin position="38"/>
        <end position="125"/>
    </location>
</feature>
<comment type="caution">
    <text evidence="3">The sequence shown here is derived from an EMBL/GenBank/DDBJ whole genome shotgun (WGS) entry which is preliminary data.</text>
</comment>